<comment type="caution">
    <text evidence="1">The sequence shown here is derived from an EMBL/GenBank/DDBJ whole genome shotgun (WGS) entry which is preliminary data.</text>
</comment>
<evidence type="ECO:0000313" key="2">
    <source>
        <dbReference type="Proteomes" id="UP000093197"/>
    </source>
</evidence>
<dbReference type="InterPro" id="IPR025049">
    <property type="entry name" value="Mfa-like_1"/>
</dbReference>
<dbReference type="Gene3D" id="2.60.40.2620">
    <property type="entry name" value="Fimbrillin-like"/>
    <property type="match status" value="1"/>
</dbReference>
<dbReference type="CDD" id="cd13121">
    <property type="entry name" value="BF2867_like_C"/>
    <property type="match status" value="1"/>
</dbReference>
<proteinExistence type="predicted"/>
<dbReference type="PROSITE" id="PS51257">
    <property type="entry name" value="PROKAR_LIPOPROTEIN"/>
    <property type="match status" value="1"/>
</dbReference>
<dbReference type="Gene3D" id="2.60.40.2630">
    <property type="match status" value="1"/>
</dbReference>
<sequence length="400" mass="42351">MNLKKDKTNMMINQTKYHWLMALPALLLAVGCSESILPEGQDTGVAELQVSPQVVLTRGAIDAADASAVGKALGSIAVYANSKTTNKTTNNYGLYTYNSSAWGNSATDKIYLSAEEATIYAHYPAYQPGNNGEFQSGSTALKATGSSGEYTDNSTINISVFPGSTGSVNAKIDFQSTDNSDSQTSTKDKILAASGEVDYMYADQGSTGVKASYKNGDTNKTGQVTLAMKHALAMVSFRVYADHTYKNTGAFSKLVLANKSGDTKNVLNNGGTTPAMKIKDGTITLGSSPAAVTYTRDIANYMLSKATADTDQARATAKNNAKKASILVLPESTVDKSTVEATLTIDNQDYKVALPSSGSKWEAGKNYLYTVKLSGSELVISSVTVTQWTTVASSTDLDIK</sequence>
<accession>A0A853PT52</accession>
<evidence type="ECO:0008006" key="3">
    <source>
        <dbReference type="Google" id="ProtNLM"/>
    </source>
</evidence>
<dbReference type="AlphaFoldDB" id="A0A853PT52"/>
<dbReference type="EMBL" id="LIDT01000024">
    <property type="protein sequence ID" value="OCR31671.1"/>
    <property type="molecule type" value="Genomic_DNA"/>
</dbReference>
<organism evidence="1 2">
    <name type="scientific">Bacteroides fragilis</name>
    <dbReference type="NCBI Taxonomy" id="817"/>
    <lineage>
        <taxon>Bacteria</taxon>
        <taxon>Pseudomonadati</taxon>
        <taxon>Bacteroidota</taxon>
        <taxon>Bacteroidia</taxon>
        <taxon>Bacteroidales</taxon>
        <taxon>Bacteroidaceae</taxon>
        <taxon>Bacteroides</taxon>
    </lineage>
</organism>
<evidence type="ECO:0000313" key="1">
    <source>
        <dbReference type="EMBL" id="OCR31671.1"/>
    </source>
</evidence>
<dbReference type="InterPro" id="IPR042278">
    <property type="entry name" value="Mfa-like_1_N"/>
</dbReference>
<gene>
    <name evidence="1" type="ORF">AC094_24430</name>
</gene>
<dbReference type="Pfam" id="PF13149">
    <property type="entry name" value="Mfa_like_1"/>
    <property type="match status" value="1"/>
</dbReference>
<name>A0A853PT52_BACFG</name>
<dbReference type="Proteomes" id="UP000093197">
    <property type="component" value="Unassembled WGS sequence"/>
</dbReference>
<protein>
    <recommendedName>
        <fullName evidence="3">Fimbrillin family protein</fullName>
    </recommendedName>
</protein>
<reference evidence="1 2" key="1">
    <citation type="journal article" date="2016" name="PLoS ONE">
        <title>Genomic Diversity of Enterotoxigenic Strains of Bacteroides fragilis.</title>
        <authorList>
            <person name="Pierce J.V."/>
            <person name="Bernstein H.D."/>
        </authorList>
    </citation>
    <scope>NUCLEOTIDE SEQUENCE [LARGE SCALE GENOMIC DNA]</scope>
    <source>
        <strain evidence="1 2">20793-3</strain>
    </source>
</reference>